<sequence length="628" mass="72406">MHYCVVKCEDGSNAIVSMVTIKKEVMENEGDSIPGPSQAGPSVVTFVDNNSTNMIKIKDEPVDTDQPSTSGTQQTVKKTLPTFTRILLNPDGSIKNTIESYNKEMEKTIKQEPLLKHSLDPSTFIVNKKIKPIIKLEEVKLTWEQMTLNEYDNCKTLESRESFRENTIEQMEKLNKYIPHLKLPGKFFIKYEQASPYHVFLSTIESVQATWNQQHSITFPEILDKSIGVIEKTLIINDQVDFTWLRFQYLFSCQKTDSLIIYGQRMDTGPLPDNIETHQYQQHSKIMVIKYENGARIVISTANLFSNDWNIRTQGVWISPHLPYLEKTSKRTQGESPTNFKQDFINYMKKYSIDKLHEWIEIIWRLDFSSVKVFFVGSAPGNYSYDSNEISKWGIKKLGNVLSNNTNVLPDDENWPVVIQCTSIGGLGTQTSGWLKNEILPVLMTNTNRKYSSPCNFKIIYPTTTQYANSFDKNIRSLCLHYYANLHAKQKWVVKHLHQWKSSTKSRDVTLPHTKFYTRISLDYKKVPWVLLTSANLSKSAWGSHNNNSSWNNRWSNKWKSYSDSEEEEEDTWEIKAFEAGVAFFPKQLTGGQTFPIQSPDPDGTPPFPLPFDVPLTPYQKEDQPFLI</sequence>
<comment type="subcellular location">
    <subcellularLocation>
        <location evidence="1">Nucleus</location>
    </subcellularLocation>
</comment>
<comment type="similarity">
    <text evidence="2">Belongs to the tyrosyl-DNA phosphodiesterase family.</text>
</comment>
<protein>
    <recommendedName>
        <fullName evidence="15">Tyrosyl-DNA phosphodiesterase</fullName>
    </recommendedName>
</protein>
<dbReference type="OrthoDB" id="47785at2759"/>
<evidence type="ECO:0000256" key="1">
    <source>
        <dbReference type="ARBA" id="ARBA00004123"/>
    </source>
</evidence>
<dbReference type="InterPro" id="IPR010347">
    <property type="entry name" value="Tdp1"/>
</dbReference>
<evidence type="ECO:0000256" key="8">
    <source>
        <dbReference type="ARBA" id="ARBA00023242"/>
    </source>
</evidence>
<evidence type="ECO:0000256" key="3">
    <source>
        <dbReference type="ARBA" id="ARBA00022722"/>
    </source>
</evidence>
<feature type="compositionally biased region" description="Pro residues" evidence="12">
    <location>
        <begin position="603"/>
        <end position="612"/>
    </location>
</feature>
<dbReference type="PANTHER" id="PTHR12415">
    <property type="entry name" value="TYROSYL-DNA PHOSPHODIESTERASE 1"/>
    <property type="match status" value="1"/>
</dbReference>
<dbReference type="Pfam" id="PF06087">
    <property type="entry name" value="Tyr-DNA_phospho"/>
    <property type="match status" value="1"/>
</dbReference>
<organism evidence="13 14">
    <name type="scientific">Aphidius gifuensis</name>
    <name type="common">Parasitoid wasp</name>
    <dbReference type="NCBI Taxonomy" id="684658"/>
    <lineage>
        <taxon>Eukaryota</taxon>
        <taxon>Metazoa</taxon>
        <taxon>Ecdysozoa</taxon>
        <taxon>Arthropoda</taxon>
        <taxon>Hexapoda</taxon>
        <taxon>Insecta</taxon>
        <taxon>Pterygota</taxon>
        <taxon>Neoptera</taxon>
        <taxon>Endopterygota</taxon>
        <taxon>Hymenoptera</taxon>
        <taxon>Apocrita</taxon>
        <taxon>Ichneumonoidea</taxon>
        <taxon>Braconidae</taxon>
        <taxon>Aphidiinae</taxon>
        <taxon>Aphidius</taxon>
    </lineage>
</organism>
<evidence type="ECO:0000313" key="13">
    <source>
        <dbReference type="EMBL" id="KAF7992290.1"/>
    </source>
</evidence>
<dbReference type="SUPFAM" id="SSF56024">
    <property type="entry name" value="Phospholipase D/nuclease"/>
    <property type="match status" value="2"/>
</dbReference>
<accession>A0A834XUH0</accession>
<keyword evidence="7" id="KW-0234">DNA repair</keyword>
<evidence type="ECO:0000256" key="10">
    <source>
        <dbReference type="PIRSR" id="PIRSR610347-2"/>
    </source>
</evidence>
<reference evidence="13 14" key="1">
    <citation type="submission" date="2020-08" db="EMBL/GenBank/DDBJ databases">
        <title>Aphidius gifuensis genome sequencing and assembly.</title>
        <authorList>
            <person name="Du Z."/>
        </authorList>
    </citation>
    <scope>NUCLEOTIDE SEQUENCE [LARGE SCALE GENOMIC DNA]</scope>
    <source>
        <strain evidence="13">YNYX2018</strain>
        <tissue evidence="13">Adults</tissue>
    </source>
</reference>
<name>A0A834XUH0_APHGI</name>
<evidence type="ECO:0000256" key="9">
    <source>
        <dbReference type="PIRSR" id="PIRSR610347-1"/>
    </source>
</evidence>
<evidence type="ECO:0000256" key="6">
    <source>
        <dbReference type="ARBA" id="ARBA00022839"/>
    </source>
</evidence>
<evidence type="ECO:0008006" key="15">
    <source>
        <dbReference type="Google" id="ProtNLM"/>
    </source>
</evidence>
<gene>
    <name evidence="13" type="ORF">HCN44_001615</name>
</gene>
<evidence type="ECO:0000256" key="7">
    <source>
        <dbReference type="ARBA" id="ARBA00023204"/>
    </source>
</evidence>
<dbReference type="GO" id="GO:0004527">
    <property type="term" value="F:exonuclease activity"/>
    <property type="evidence" value="ECO:0007669"/>
    <property type="project" value="UniProtKB-KW"/>
</dbReference>
<dbReference type="EMBL" id="JACMRX010000003">
    <property type="protein sequence ID" value="KAF7992290.1"/>
    <property type="molecule type" value="Genomic_DNA"/>
</dbReference>
<keyword evidence="3" id="KW-0540">Nuclease</keyword>
<proteinExistence type="inferred from homology"/>
<evidence type="ECO:0000256" key="2">
    <source>
        <dbReference type="ARBA" id="ARBA00010205"/>
    </source>
</evidence>
<feature type="binding site" evidence="10">
    <location>
        <position position="515"/>
    </location>
    <ligand>
        <name>substrate</name>
    </ligand>
</feature>
<dbReference type="GO" id="GO:0003697">
    <property type="term" value="F:single-stranded DNA binding"/>
    <property type="evidence" value="ECO:0007669"/>
    <property type="project" value="TreeGrafter"/>
</dbReference>
<keyword evidence="4" id="KW-0227">DNA damage</keyword>
<dbReference type="PANTHER" id="PTHR12415:SF0">
    <property type="entry name" value="TYROSYL-DNA PHOSPHODIESTERASE 1"/>
    <property type="match status" value="1"/>
</dbReference>
<evidence type="ECO:0000256" key="4">
    <source>
        <dbReference type="ARBA" id="ARBA00022763"/>
    </source>
</evidence>
<feature type="region of interest" description="Disordered" evidence="12">
    <location>
        <begin position="593"/>
        <end position="628"/>
    </location>
</feature>
<dbReference type="GO" id="GO:0005634">
    <property type="term" value="C:nucleus"/>
    <property type="evidence" value="ECO:0007669"/>
    <property type="project" value="UniProtKB-SubCell"/>
</dbReference>
<evidence type="ECO:0000256" key="11">
    <source>
        <dbReference type="PIRSR" id="PIRSR610347-3"/>
    </source>
</evidence>
<feature type="active site" description="Proton donor/acceptor" evidence="9">
    <location>
        <position position="513"/>
    </location>
</feature>
<dbReference type="Gene3D" id="3.30.870.10">
    <property type="entry name" value="Endonuclease Chain A"/>
    <property type="match status" value="2"/>
</dbReference>
<evidence type="ECO:0000256" key="12">
    <source>
        <dbReference type="SAM" id="MobiDB-lite"/>
    </source>
</evidence>
<feature type="site" description="Interaction with DNA" evidence="11">
    <location>
        <position position="538"/>
    </location>
</feature>
<keyword evidence="8" id="KW-0539">Nucleus</keyword>
<evidence type="ECO:0000256" key="5">
    <source>
        <dbReference type="ARBA" id="ARBA00022801"/>
    </source>
</evidence>
<dbReference type="Proteomes" id="UP000639338">
    <property type="component" value="Unassembled WGS sequence"/>
</dbReference>
<keyword evidence="5" id="KW-0378">Hydrolase</keyword>
<dbReference type="GO" id="GO:0006281">
    <property type="term" value="P:DNA repair"/>
    <property type="evidence" value="ECO:0007669"/>
    <property type="project" value="UniProtKB-KW"/>
</dbReference>
<dbReference type="AlphaFoldDB" id="A0A834XUH0"/>
<evidence type="ECO:0000313" key="14">
    <source>
        <dbReference type="Proteomes" id="UP000639338"/>
    </source>
</evidence>
<feature type="active site" description="Nucleophile" evidence="9">
    <location>
        <position position="283"/>
    </location>
</feature>
<comment type="caution">
    <text evidence="13">The sequence shown here is derived from an EMBL/GenBank/DDBJ whole genome shotgun (WGS) entry which is preliminary data.</text>
</comment>
<feature type="binding site" evidence="10">
    <location>
        <position position="285"/>
    </location>
    <ligand>
        <name>substrate</name>
    </ligand>
</feature>
<keyword evidence="14" id="KW-1185">Reference proteome</keyword>
<dbReference type="GO" id="GO:0003690">
    <property type="term" value="F:double-stranded DNA binding"/>
    <property type="evidence" value="ECO:0007669"/>
    <property type="project" value="TreeGrafter"/>
</dbReference>
<keyword evidence="6" id="KW-0269">Exonuclease</keyword>
<dbReference type="GO" id="GO:0017005">
    <property type="term" value="F:3'-tyrosyl-DNA phosphodiesterase activity"/>
    <property type="evidence" value="ECO:0007669"/>
    <property type="project" value="TreeGrafter"/>
</dbReference>